<keyword evidence="9" id="KW-1185">Reference proteome</keyword>
<evidence type="ECO:0000256" key="5">
    <source>
        <dbReference type="SAM" id="Phobius"/>
    </source>
</evidence>
<feature type="transmembrane region" description="Helical" evidence="5">
    <location>
        <begin position="266"/>
        <end position="289"/>
    </location>
</feature>
<keyword evidence="3" id="KW-0731">Sigma factor</keyword>
<dbReference type="EMBL" id="CP053452">
    <property type="protein sequence ID" value="QJX01278.1"/>
    <property type="molecule type" value="Genomic_DNA"/>
</dbReference>
<reference evidence="9" key="1">
    <citation type="submission" date="2020-05" db="EMBL/GenBank/DDBJ databases">
        <title>Frigoriglobus tundricola gen. nov., sp. nov., a psychrotolerant cellulolytic planctomycete of the family Gemmataceae with two divergent copies of 16S rRNA gene.</title>
        <authorList>
            <person name="Kulichevskaya I.S."/>
            <person name="Ivanova A.A."/>
            <person name="Naumoff D.G."/>
            <person name="Beletsky A.V."/>
            <person name="Rijpstra W.I.C."/>
            <person name="Sinninghe Damste J.S."/>
            <person name="Mardanov A.V."/>
            <person name="Ravin N.V."/>
            <person name="Dedysh S.N."/>
        </authorList>
    </citation>
    <scope>NUCLEOTIDE SEQUENCE [LARGE SCALE GENOMIC DNA]</scope>
    <source>
        <strain evidence="9">PL17</strain>
    </source>
</reference>
<protein>
    <recommendedName>
        <fullName evidence="10">ECF RNA polymerase sigma factor SigE</fullName>
    </recommendedName>
</protein>
<dbReference type="InterPro" id="IPR013325">
    <property type="entry name" value="RNA_pol_sigma_r2"/>
</dbReference>
<dbReference type="NCBIfam" id="TIGR03067">
    <property type="entry name" value="Planc_TIGR03067"/>
    <property type="match status" value="1"/>
</dbReference>
<dbReference type="InterPro" id="IPR013324">
    <property type="entry name" value="RNA_pol_sigma_r3/r4-like"/>
</dbReference>
<evidence type="ECO:0000256" key="4">
    <source>
        <dbReference type="ARBA" id="ARBA00023163"/>
    </source>
</evidence>
<dbReference type="Proteomes" id="UP000503447">
    <property type="component" value="Chromosome"/>
</dbReference>
<sequence>MTQPDGVARDCVRTWLGVAALAGWTDRQLLDRFVAGGGSAETAFAALVARHGPMVLRACRTVLRDRHDAEDAFQATFLVLAQRGASLWLRESLGPWLHRVASRAAIRLRDASVRRCRHECRAAVERAGSQPTSGDLGDLGMVLHAELDRLPERFRGPVVLCDLEGRTHEEAAAQLGYPVGTVKSRLSRARERLRIRLERRGILPTAGGLGVLLAAQSAPAMPRALSTAVIGAARRVATNRGFAGTGPATIVELAEGVVRTMTRSKIAIRAAVLVMCTIATAGVVALAAARPAPPPVTRTAPVTTPVFSRAPVPADPVPKGLLPFQGIWKVDLCDSATNGFGATPGEAQKGRWAVKGDAITWSRDGEEWAMTLRVDSTKKPMEIDLAYRSGPFKDEKCLGMYEWGGIDGKTLMISIQDPGAKAPRPKAIEMQGKTSLIFLRKTEAVAPKK</sequence>
<evidence type="ECO:0000313" key="9">
    <source>
        <dbReference type="Proteomes" id="UP000503447"/>
    </source>
</evidence>
<dbReference type="PANTHER" id="PTHR43133:SF51">
    <property type="entry name" value="RNA POLYMERASE SIGMA FACTOR"/>
    <property type="match status" value="1"/>
</dbReference>
<evidence type="ECO:0000259" key="6">
    <source>
        <dbReference type="Pfam" id="PF04542"/>
    </source>
</evidence>
<evidence type="ECO:0000259" key="7">
    <source>
        <dbReference type="Pfam" id="PF08281"/>
    </source>
</evidence>
<dbReference type="RefSeq" id="WP_171475855.1">
    <property type="nucleotide sequence ID" value="NZ_CP053452.2"/>
</dbReference>
<dbReference type="InterPro" id="IPR007627">
    <property type="entry name" value="RNA_pol_sigma70_r2"/>
</dbReference>
<keyword evidence="5" id="KW-0472">Membrane</keyword>
<dbReference type="InterPro" id="IPR014284">
    <property type="entry name" value="RNA_pol_sigma-70_dom"/>
</dbReference>
<name>A0A6M5Z4D8_9BACT</name>
<keyword evidence="5" id="KW-0812">Transmembrane</keyword>
<dbReference type="CDD" id="cd06171">
    <property type="entry name" value="Sigma70_r4"/>
    <property type="match status" value="1"/>
</dbReference>
<dbReference type="InterPro" id="IPR039425">
    <property type="entry name" value="RNA_pol_sigma-70-like"/>
</dbReference>
<dbReference type="NCBIfam" id="TIGR02937">
    <property type="entry name" value="sigma70-ECF"/>
    <property type="match status" value="1"/>
</dbReference>
<proteinExistence type="inferred from homology"/>
<dbReference type="SUPFAM" id="SSF88659">
    <property type="entry name" value="Sigma3 and sigma4 domains of RNA polymerase sigma factors"/>
    <property type="match status" value="1"/>
</dbReference>
<organism evidence="8 9">
    <name type="scientific">Frigoriglobus tundricola</name>
    <dbReference type="NCBI Taxonomy" id="2774151"/>
    <lineage>
        <taxon>Bacteria</taxon>
        <taxon>Pseudomonadati</taxon>
        <taxon>Planctomycetota</taxon>
        <taxon>Planctomycetia</taxon>
        <taxon>Gemmatales</taxon>
        <taxon>Gemmataceae</taxon>
        <taxon>Frigoriglobus</taxon>
    </lineage>
</organism>
<comment type="similarity">
    <text evidence="1">Belongs to the sigma-70 factor family. ECF subfamily.</text>
</comment>
<evidence type="ECO:0000256" key="3">
    <source>
        <dbReference type="ARBA" id="ARBA00023082"/>
    </source>
</evidence>
<dbReference type="AlphaFoldDB" id="A0A6M5Z4D8"/>
<feature type="domain" description="RNA polymerase sigma-70 region 2" evidence="6">
    <location>
        <begin position="47"/>
        <end position="108"/>
    </location>
</feature>
<evidence type="ECO:0000256" key="2">
    <source>
        <dbReference type="ARBA" id="ARBA00023015"/>
    </source>
</evidence>
<gene>
    <name evidence="8" type="ORF">FTUN_8920</name>
</gene>
<dbReference type="PANTHER" id="PTHR43133">
    <property type="entry name" value="RNA POLYMERASE ECF-TYPE SIGMA FACTO"/>
    <property type="match status" value="1"/>
</dbReference>
<dbReference type="GO" id="GO:0006352">
    <property type="term" value="P:DNA-templated transcription initiation"/>
    <property type="evidence" value="ECO:0007669"/>
    <property type="project" value="InterPro"/>
</dbReference>
<dbReference type="Pfam" id="PF08281">
    <property type="entry name" value="Sigma70_r4_2"/>
    <property type="match status" value="1"/>
</dbReference>
<keyword evidence="5" id="KW-1133">Transmembrane helix</keyword>
<dbReference type="Pfam" id="PF04542">
    <property type="entry name" value="Sigma70_r2"/>
    <property type="match status" value="1"/>
</dbReference>
<accession>A0A6M5Z4D8</accession>
<dbReference type="KEGG" id="ftj:FTUN_8920"/>
<dbReference type="Gene3D" id="1.10.1740.10">
    <property type="match status" value="1"/>
</dbReference>
<evidence type="ECO:0000256" key="1">
    <source>
        <dbReference type="ARBA" id="ARBA00010641"/>
    </source>
</evidence>
<keyword evidence="2" id="KW-0805">Transcription regulation</keyword>
<dbReference type="InterPro" id="IPR013249">
    <property type="entry name" value="RNA_pol_sigma70_r4_t2"/>
</dbReference>
<dbReference type="GO" id="GO:0003677">
    <property type="term" value="F:DNA binding"/>
    <property type="evidence" value="ECO:0007669"/>
    <property type="project" value="InterPro"/>
</dbReference>
<keyword evidence="4" id="KW-0804">Transcription</keyword>
<feature type="domain" description="RNA polymerase sigma factor 70 region 4 type 2" evidence="7">
    <location>
        <begin position="143"/>
        <end position="193"/>
    </location>
</feature>
<dbReference type="InterPro" id="IPR036388">
    <property type="entry name" value="WH-like_DNA-bd_sf"/>
</dbReference>
<dbReference type="Gene3D" id="1.10.10.10">
    <property type="entry name" value="Winged helix-like DNA-binding domain superfamily/Winged helix DNA-binding domain"/>
    <property type="match status" value="1"/>
</dbReference>
<dbReference type="InterPro" id="IPR017504">
    <property type="entry name" value="CHP03067_Planctomycetes"/>
</dbReference>
<dbReference type="SUPFAM" id="SSF88946">
    <property type="entry name" value="Sigma2 domain of RNA polymerase sigma factors"/>
    <property type="match status" value="1"/>
</dbReference>
<evidence type="ECO:0008006" key="10">
    <source>
        <dbReference type="Google" id="ProtNLM"/>
    </source>
</evidence>
<dbReference type="GO" id="GO:0016987">
    <property type="term" value="F:sigma factor activity"/>
    <property type="evidence" value="ECO:0007669"/>
    <property type="project" value="UniProtKB-KW"/>
</dbReference>
<evidence type="ECO:0000313" key="8">
    <source>
        <dbReference type="EMBL" id="QJX01278.1"/>
    </source>
</evidence>